<sequence length="509" mass="56582">MTPLRELYELYRYPDVAKEARRRELLAGIPTDARDEDNEARTSLHVAAEFADREAITSLIGRGAEVNARDAAGRTPLLCLALCRSGRRMPDDEIADAGRRLLELGANLPRSGRNTTALIEAARNRYHGLIAALVDSGQRLDSTDRNGDNALHVLCQRVAETTDDIRRAEQRIEGFAERWTSEKQKADTQRELEAQREEALRCHLSVALLLDSGQFDLGERNAVGRTPFDLAAAWGANTVSALLSGEDPYDERALETGGMNLFLALRRRDWKTFEKLLAAGADRQEVCDDPEMSDFTGKTPLLCALMWGETEAAALLLRAGADPNRRTEKGESPFGFWIERGCRGSDGMERYAPLLELFVRNGWHPDAPQALQGESALMLTCRHDDCELAMWTLRRLLGQKIEVNARDALGRTTLMHLLGPGSAGPYQFEMLERLLEAGADPCAVDNEGRTVLHYVAEGYSHPAARQAAELLFDFGRPDVSATDNRGLTSLDIAMRSNNETLVRYFLKKL</sequence>
<dbReference type="PANTHER" id="PTHR24198:SF165">
    <property type="entry name" value="ANKYRIN REPEAT-CONTAINING PROTEIN-RELATED"/>
    <property type="match status" value="1"/>
</dbReference>
<organism evidence="5 6">
    <name type="scientific">Alistipes ihumii AP11</name>
    <dbReference type="NCBI Taxonomy" id="1211813"/>
    <lineage>
        <taxon>Bacteria</taxon>
        <taxon>Pseudomonadati</taxon>
        <taxon>Bacteroidota</taxon>
        <taxon>Bacteroidia</taxon>
        <taxon>Bacteroidales</taxon>
        <taxon>Rikenellaceae</taxon>
        <taxon>Alistipes</taxon>
    </lineage>
</organism>
<dbReference type="Pfam" id="PF00023">
    <property type="entry name" value="Ank"/>
    <property type="match status" value="1"/>
</dbReference>
<dbReference type="RefSeq" id="WP_019245230.1">
    <property type="nucleotide sequence ID" value="NZ_CAPH01000006.1"/>
</dbReference>
<evidence type="ECO:0000256" key="2">
    <source>
        <dbReference type="ARBA" id="ARBA00023043"/>
    </source>
</evidence>
<gene>
    <name evidence="5" type="ORF">NQ491_00970</name>
</gene>
<keyword evidence="6" id="KW-1185">Reference proteome</keyword>
<dbReference type="SMART" id="SM00248">
    <property type="entry name" value="ANK"/>
    <property type="match status" value="6"/>
</dbReference>
<keyword evidence="4" id="KW-0175">Coiled coil</keyword>
<dbReference type="InterPro" id="IPR036770">
    <property type="entry name" value="Ankyrin_rpt-contain_sf"/>
</dbReference>
<evidence type="ECO:0000256" key="4">
    <source>
        <dbReference type="SAM" id="Coils"/>
    </source>
</evidence>
<reference evidence="5" key="1">
    <citation type="journal article" date="2022" name="Cell">
        <title>Design, construction, and in vivo augmentation of a complex gut microbiome.</title>
        <authorList>
            <person name="Cheng A.G."/>
            <person name="Ho P.Y."/>
            <person name="Aranda-Diaz A."/>
            <person name="Jain S."/>
            <person name="Yu F.B."/>
            <person name="Meng X."/>
            <person name="Wang M."/>
            <person name="Iakiviak M."/>
            <person name="Nagashima K."/>
            <person name="Zhao A."/>
            <person name="Murugkar P."/>
            <person name="Patil A."/>
            <person name="Atabakhsh K."/>
            <person name="Weakley A."/>
            <person name="Yan J."/>
            <person name="Brumbaugh A.R."/>
            <person name="Higginbottom S."/>
            <person name="Dimas A."/>
            <person name="Shiver A.L."/>
            <person name="Deutschbauer A."/>
            <person name="Neff N."/>
            <person name="Sonnenburg J.L."/>
            <person name="Huang K.C."/>
            <person name="Fischbach M.A."/>
        </authorList>
    </citation>
    <scope>NUCLEOTIDE SEQUENCE</scope>
    <source>
        <strain evidence="5">AP11</strain>
    </source>
</reference>
<evidence type="ECO:0000256" key="3">
    <source>
        <dbReference type="PROSITE-ProRule" id="PRU00023"/>
    </source>
</evidence>
<dbReference type="SUPFAM" id="SSF48403">
    <property type="entry name" value="Ankyrin repeat"/>
    <property type="match status" value="1"/>
</dbReference>
<dbReference type="Proteomes" id="UP001059295">
    <property type="component" value="Chromosome"/>
</dbReference>
<dbReference type="Pfam" id="PF12796">
    <property type="entry name" value="Ank_2"/>
    <property type="match status" value="1"/>
</dbReference>
<evidence type="ECO:0000313" key="5">
    <source>
        <dbReference type="EMBL" id="UWN57377.1"/>
    </source>
</evidence>
<proteinExistence type="predicted"/>
<keyword evidence="1" id="KW-0677">Repeat</keyword>
<dbReference type="PANTHER" id="PTHR24198">
    <property type="entry name" value="ANKYRIN REPEAT AND PROTEIN KINASE DOMAIN-CONTAINING PROTEIN"/>
    <property type="match status" value="1"/>
</dbReference>
<evidence type="ECO:0000256" key="1">
    <source>
        <dbReference type="ARBA" id="ARBA00022737"/>
    </source>
</evidence>
<keyword evidence="2 3" id="KW-0040">ANK repeat</keyword>
<accession>A0ABY5V244</accession>
<name>A0ABY5V244_9BACT</name>
<dbReference type="GeneID" id="82890262"/>
<dbReference type="EMBL" id="CP102294">
    <property type="protein sequence ID" value="UWN57377.1"/>
    <property type="molecule type" value="Genomic_DNA"/>
</dbReference>
<evidence type="ECO:0000313" key="6">
    <source>
        <dbReference type="Proteomes" id="UP001059295"/>
    </source>
</evidence>
<feature type="repeat" description="ANK" evidence="3">
    <location>
        <begin position="296"/>
        <end position="328"/>
    </location>
</feature>
<feature type="repeat" description="ANK" evidence="3">
    <location>
        <begin position="39"/>
        <end position="71"/>
    </location>
</feature>
<dbReference type="PROSITE" id="PS50297">
    <property type="entry name" value="ANK_REP_REGION"/>
    <property type="match status" value="2"/>
</dbReference>
<dbReference type="PROSITE" id="PS50088">
    <property type="entry name" value="ANK_REPEAT"/>
    <property type="match status" value="2"/>
</dbReference>
<protein>
    <submittedName>
        <fullName evidence="5">Ankyrin repeat domain-containing protein</fullName>
    </submittedName>
</protein>
<dbReference type="Gene3D" id="1.25.40.20">
    <property type="entry name" value="Ankyrin repeat-containing domain"/>
    <property type="match status" value="3"/>
</dbReference>
<dbReference type="InterPro" id="IPR002110">
    <property type="entry name" value="Ankyrin_rpt"/>
</dbReference>
<feature type="coiled-coil region" evidence="4">
    <location>
        <begin position="151"/>
        <end position="178"/>
    </location>
</feature>